<evidence type="ECO:0000313" key="2">
    <source>
        <dbReference type="Proteomes" id="UP000192328"/>
    </source>
</evidence>
<evidence type="ECO:0000313" key="1">
    <source>
        <dbReference type="EMBL" id="SMC52423.1"/>
    </source>
</evidence>
<proteinExistence type="predicted"/>
<comment type="caution">
    <text evidence="1">The sequence shown here is derived from an EMBL/GenBank/DDBJ whole genome shotgun (WGS) entry which is preliminary data.</text>
</comment>
<gene>
    <name evidence="1" type="ORF">SAMN06297397_1224</name>
</gene>
<name>A0AC61PKJ7_9FIRM</name>
<protein>
    <submittedName>
        <fullName evidence="1">Leucine rich repeat-containing protein</fullName>
    </submittedName>
</protein>
<accession>A0AC61PKJ7</accession>
<sequence length="360" mass="39606">MKKLLAVLLALLILGVGAAFGETTNKNFKIEGNTLVKYNGPGGEVTVPEGITVLGEWAFEDSGVTKVNLPESLEEIKSYCFFSCDELKEVTIPAGTKKISEAQVFAYCPNLPAINVEEGNTEYVSVDGVLFTADRKTLMYYPDGKKTEIYFIPEGTEQLGRSLFNKPVNLRAVVIPATLRGLENKNHFSCNPKLESIIVSYDCKKYRTFNGALYDNNGNELIAYPSGKTVESVGKDDFLPGVKRIGPWAFQGNEYLKNVELPEGATSVGWMCFTFDTSLESVTVPASVKTINGYAFADCNSLKRVIILNPNVHFEDAEGSVVDDSPNVVLCGYEDSTTQVYAEKWGLKFEKLETTPRKGN</sequence>
<dbReference type="EMBL" id="FWXZ01000002">
    <property type="protein sequence ID" value="SMC52423.1"/>
    <property type="molecule type" value="Genomic_DNA"/>
</dbReference>
<keyword evidence="2" id="KW-1185">Reference proteome</keyword>
<organism evidence="1 2">
    <name type="scientific">Aristaeella lactis</name>
    <dbReference type="NCBI Taxonomy" id="3046383"/>
    <lineage>
        <taxon>Bacteria</taxon>
        <taxon>Bacillati</taxon>
        <taxon>Bacillota</taxon>
        <taxon>Clostridia</taxon>
        <taxon>Eubacteriales</taxon>
        <taxon>Aristaeellaceae</taxon>
        <taxon>Aristaeella</taxon>
    </lineage>
</organism>
<reference evidence="1" key="1">
    <citation type="submission" date="2017-04" db="EMBL/GenBank/DDBJ databases">
        <authorList>
            <person name="Varghese N."/>
            <person name="Submissions S."/>
        </authorList>
    </citation>
    <scope>NUCLEOTIDE SEQUENCE</scope>
    <source>
        <strain evidence="1">WTE2008</strain>
    </source>
</reference>
<dbReference type="Proteomes" id="UP000192328">
    <property type="component" value="Unassembled WGS sequence"/>
</dbReference>